<feature type="transmembrane region" description="Helical" evidence="8">
    <location>
        <begin position="296"/>
        <end position="326"/>
    </location>
</feature>
<comment type="similarity">
    <text evidence="2">Belongs to the autoinducer-2 exporter (AI-2E) (TC 2.A.86) family.</text>
</comment>
<feature type="transmembrane region" description="Helical" evidence="8">
    <location>
        <begin position="16"/>
        <end position="43"/>
    </location>
</feature>
<dbReference type="Proteomes" id="UP000070456">
    <property type="component" value="Unassembled WGS sequence"/>
</dbReference>
<comment type="subcellular location">
    <subcellularLocation>
        <location evidence="1">Cell membrane</location>
        <topology evidence="1">Multi-pass membrane protein</topology>
    </subcellularLocation>
</comment>
<evidence type="ECO:0000256" key="2">
    <source>
        <dbReference type="ARBA" id="ARBA00009773"/>
    </source>
</evidence>
<feature type="transmembrane region" description="Helical" evidence="8">
    <location>
        <begin position="214"/>
        <end position="232"/>
    </location>
</feature>
<protein>
    <submittedName>
        <fullName evidence="9">AI-2 transport protein TqsA</fullName>
    </submittedName>
</protein>
<dbReference type="OrthoDB" id="9793390at2"/>
<name>A0A140L0G8_9FIRM</name>
<dbReference type="PANTHER" id="PTHR21716:SF53">
    <property type="entry name" value="PERMEASE PERM-RELATED"/>
    <property type="match status" value="1"/>
</dbReference>
<dbReference type="RefSeq" id="WP_068557697.1">
    <property type="nucleotide sequence ID" value="NZ_LOEE01000065.1"/>
</dbReference>
<feature type="transmembrane region" description="Helical" evidence="8">
    <location>
        <begin position="63"/>
        <end position="83"/>
    </location>
</feature>
<sequence length="406" mass="45506">MNSGLDIIKLVQGKPLFYLFLVIGGIIHVLLMFLLGFSIYYLIHIGNRYIEPGKALSVKRKHFFYLLIFLTFAILVIIAYQYRKLLGQLLHPIIWSIIFAYLLSPVVHFLEKGGLKRVWAVIFLYASLFGALILLFVTITPKISKETSNLIALLPQYSDQANQFVNRIYLKIRQLDNISPQFAGVKEAIEENISHIQYYIMNTLKKLTANLLDIFSHLVGLVLIPIFSFYFLKDADFFKKKIIFLLPKCCREECVAIARDIDILMSKFIRGQLLVAAIVGIFSTLALLVIRVDFAFLIGAVAGIFNVIPYFGPIFGAIPAVVVALLDSPSKALWVIIAFTAIQQIESAILSPKIVGDSVGLHPITVILVLLIGNEWLGIVGMLFAVPIAASMKIVGKHIMNLIIRI</sequence>
<dbReference type="EMBL" id="LOEE01000065">
    <property type="protein sequence ID" value="KXG74043.1"/>
    <property type="molecule type" value="Genomic_DNA"/>
</dbReference>
<accession>A0A140L0G8</accession>
<dbReference type="InterPro" id="IPR002549">
    <property type="entry name" value="AI-2E-like"/>
</dbReference>
<organism evidence="9 10">
    <name type="scientific">Thermotalea metallivorans</name>
    <dbReference type="NCBI Taxonomy" id="520762"/>
    <lineage>
        <taxon>Bacteria</taxon>
        <taxon>Bacillati</taxon>
        <taxon>Bacillota</taxon>
        <taxon>Clostridia</taxon>
        <taxon>Peptostreptococcales</taxon>
        <taxon>Thermotaleaceae</taxon>
        <taxon>Thermotalea</taxon>
    </lineage>
</organism>
<keyword evidence="6 8" id="KW-1133">Transmembrane helix</keyword>
<dbReference type="Pfam" id="PF01594">
    <property type="entry name" value="AI-2E_transport"/>
    <property type="match status" value="1"/>
</dbReference>
<feature type="transmembrane region" description="Helical" evidence="8">
    <location>
        <begin position="117"/>
        <end position="139"/>
    </location>
</feature>
<keyword evidence="4" id="KW-1003">Cell membrane</keyword>
<dbReference type="STRING" id="520762.AN619_26530"/>
<evidence type="ECO:0000313" key="10">
    <source>
        <dbReference type="Proteomes" id="UP000070456"/>
    </source>
</evidence>
<comment type="caution">
    <text evidence="9">The sequence shown here is derived from an EMBL/GenBank/DDBJ whole genome shotgun (WGS) entry which is preliminary data.</text>
</comment>
<dbReference type="AlphaFoldDB" id="A0A140L0G8"/>
<dbReference type="PATRIC" id="fig|520762.4.peg.2929"/>
<keyword evidence="7 8" id="KW-0472">Membrane</keyword>
<gene>
    <name evidence="9" type="primary">tqsA</name>
    <name evidence="9" type="ORF">AN619_26530</name>
</gene>
<evidence type="ECO:0000256" key="8">
    <source>
        <dbReference type="SAM" id="Phobius"/>
    </source>
</evidence>
<proteinExistence type="inferred from homology"/>
<reference evidence="9 10" key="1">
    <citation type="submission" date="2015-12" db="EMBL/GenBank/DDBJ databases">
        <title>Draft genome sequence of the thermoanaerobe Thermotalea metallivorans, an isolate from the runoff channel of the Great Artesian Basin, Australia.</title>
        <authorList>
            <person name="Patel B.K."/>
        </authorList>
    </citation>
    <scope>NUCLEOTIDE SEQUENCE [LARGE SCALE GENOMIC DNA]</scope>
    <source>
        <strain evidence="9 10">B2-1</strain>
    </source>
</reference>
<dbReference type="GO" id="GO:0055085">
    <property type="term" value="P:transmembrane transport"/>
    <property type="evidence" value="ECO:0007669"/>
    <property type="project" value="TreeGrafter"/>
</dbReference>
<dbReference type="GO" id="GO:0005886">
    <property type="term" value="C:plasma membrane"/>
    <property type="evidence" value="ECO:0007669"/>
    <property type="project" value="UniProtKB-SubCell"/>
</dbReference>
<evidence type="ECO:0000256" key="3">
    <source>
        <dbReference type="ARBA" id="ARBA00022448"/>
    </source>
</evidence>
<keyword evidence="5 8" id="KW-0812">Transmembrane</keyword>
<evidence type="ECO:0000313" key="9">
    <source>
        <dbReference type="EMBL" id="KXG74043.1"/>
    </source>
</evidence>
<feature type="transmembrane region" description="Helical" evidence="8">
    <location>
        <begin position="89"/>
        <end position="110"/>
    </location>
</feature>
<keyword evidence="10" id="KW-1185">Reference proteome</keyword>
<feature type="transmembrane region" description="Helical" evidence="8">
    <location>
        <begin position="273"/>
        <end position="290"/>
    </location>
</feature>
<evidence type="ECO:0000256" key="6">
    <source>
        <dbReference type="ARBA" id="ARBA00022989"/>
    </source>
</evidence>
<feature type="transmembrane region" description="Helical" evidence="8">
    <location>
        <begin position="333"/>
        <end position="352"/>
    </location>
</feature>
<feature type="transmembrane region" description="Helical" evidence="8">
    <location>
        <begin position="364"/>
        <end position="390"/>
    </location>
</feature>
<evidence type="ECO:0000256" key="1">
    <source>
        <dbReference type="ARBA" id="ARBA00004651"/>
    </source>
</evidence>
<evidence type="ECO:0000256" key="5">
    <source>
        <dbReference type="ARBA" id="ARBA00022692"/>
    </source>
</evidence>
<evidence type="ECO:0000256" key="4">
    <source>
        <dbReference type="ARBA" id="ARBA00022475"/>
    </source>
</evidence>
<keyword evidence="3" id="KW-0813">Transport</keyword>
<evidence type="ECO:0000256" key="7">
    <source>
        <dbReference type="ARBA" id="ARBA00023136"/>
    </source>
</evidence>
<dbReference type="PANTHER" id="PTHR21716">
    <property type="entry name" value="TRANSMEMBRANE PROTEIN"/>
    <property type="match status" value="1"/>
</dbReference>